<feature type="transmembrane region" description="Helical" evidence="6">
    <location>
        <begin position="311"/>
        <end position="337"/>
    </location>
</feature>
<feature type="transmembrane region" description="Helical" evidence="6">
    <location>
        <begin position="187"/>
        <end position="206"/>
    </location>
</feature>
<feature type="transmembrane region" description="Helical" evidence="6">
    <location>
        <begin position="459"/>
        <end position="478"/>
    </location>
</feature>
<evidence type="ECO:0000256" key="4">
    <source>
        <dbReference type="ARBA" id="ARBA00022989"/>
    </source>
</evidence>
<dbReference type="PIRSF" id="PIRSF006060">
    <property type="entry name" value="AA_transporter"/>
    <property type="match status" value="1"/>
</dbReference>
<feature type="transmembrane region" description="Helical" evidence="6">
    <location>
        <begin position="268"/>
        <end position="291"/>
    </location>
</feature>
<keyword evidence="2" id="KW-1003">Cell membrane</keyword>
<keyword evidence="5 6" id="KW-0472">Membrane</keyword>
<feature type="transmembrane region" description="Helical" evidence="6">
    <location>
        <begin position="364"/>
        <end position="382"/>
    </location>
</feature>
<feature type="transmembrane region" description="Helical" evidence="6">
    <location>
        <begin position="111"/>
        <end position="138"/>
    </location>
</feature>
<feature type="transmembrane region" description="Helical" evidence="6">
    <location>
        <begin position="388"/>
        <end position="408"/>
    </location>
</feature>
<accession>A0A3G3IFZ9</accession>
<dbReference type="GO" id="GO:0022857">
    <property type="term" value="F:transmembrane transporter activity"/>
    <property type="evidence" value="ECO:0007669"/>
    <property type="project" value="InterPro"/>
</dbReference>
<organism evidence="7 8">
    <name type="scientific">Methanomethylophilus alvi</name>
    <dbReference type="NCBI Taxonomy" id="1291540"/>
    <lineage>
        <taxon>Archaea</taxon>
        <taxon>Methanobacteriati</taxon>
        <taxon>Thermoplasmatota</taxon>
        <taxon>Thermoplasmata</taxon>
        <taxon>Methanomassiliicoccales</taxon>
        <taxon>Methanomethylophilaceae</taxon>
        <taxon>Methanomethylophilus</taxon>
    </lineage>
</organism>
<sequence length="496" mass="53704">MSDSVSASGSSAVSAAPADTGLERSIDWKQGVIIAMGVPILILPSLYDLDGTLWALSIVIWVVSVLQGFLQNMAIGEMAANFGVSGIGACAQYVFTDEEKYKGKKVNWGKFIGAFTAWSYWFTWTPVIPIFTIMTGAYLQDSNFSEYLGFLSDVNSTLLNLILGLVIFGTIIFIGSRGLNGGARAQMVLAGITIIPLVIVVAIPFFNGTFSLDNITDGFTPAGWTWSGNDICMVFGCLAVAQWSACAWESAATYGAEYKNPGRDLPKALISCGLICLFMYFIVSFSVYGTLGHTGVETTGYATLAPLCVSNFGSIGALVALILLVAGMVMLIQTAFLGSSRTLFAMSQNGNMPRLLSKTNKNGAPIYAMLFQFAVGMCLIPLGTPGMILAASSFGFCFALGMAMVCFIKTHRDPRFKDQPRVWSAPRGWYYVAIALAIYQFFVLIPCLAYFSIEAYGPSSVVIGAIILLIYIPLWFVLQRYEAKNNDSSTQCRRRP</sequence>
<dbReference type="AlphaFoldDB" id="A0A3G3IFZ9"/>
<dbReference type="Proteomes" id="UP000273278">
    <property type="component" value="Chromosome"/>
</dbReference>
<comment type="subcellular location">
    <subcellularLocation>
        <location evidence="1">Cell membrane</location>
        <topology evidence="1">Multi-pass membrane protein</topology>
    </subcellularLocation>
</comment>
<dbReference type="EMBL" id="CP017686">
    <property type="protein sequence ID" value="AYQ54796.1"/>
    <property type="molecule type" value="Genomic_DNA"/>
</dbReference>
<evidence type="ECO:0000256" key="3">
    <source>
        <dbReference type="ARBA" id="ARBA00022692"/>
    </source>
</evidence>
<evidence type="ECO:0000313" key="7">
    <source>
        <dbReference type="EMBL" id="AYQ54796.1"/>
    </source>
</evidence>
<feature type="transmembrane region" description="Helical" evidence="6">
    <location>
        <begin position="226"/>
        <end position="248"/>
    </location>
</feature>
<dbReference type="InterPro" id="IPR002293">
    <property type="entry name" value="AA/rel_permease1"/>
</dbReference>
<dbReference type="RefSeq" id="WP_015504522.1">
    <property type="nucleotide sequence ID" value="NZ_CAYASN010000029.1"/>
</dbReference>
<dbReference type="Pfam" id="PF13520">
    <property type="entry name" value="AA_permease_2"/>
    <property type="match status" value="1"/>
</dbReference>
<feature type="transmembrane region" description="Helical" evidence="6">
    <location>
        <begin position="158"/>
        <end position="175"/>
    </location>
</feature>
<feature type="transmembrane region" description="Helical" evidence="6">
    <location>
        <begin position="53"/>
        <end position="70"/>
    </location>
</feature>
<evidence type="ECO:0000313" key="8">
    <source>
        <dbReference type="Proteomes" id="UP000273278"/>
    </source>
</evidence>
<dbReference type="PANTHER" id="PTHR42770:SF11">
    <property type="entry name" value="INNER MEMBRANE TRANSPORT PROTEIN YBAT"/>
    <property type="match status" value="1"/>
</dbReference>
<keyword evidence="4 6" id="KW-1133">Transmembrane helix</keyword>
<dbReference type="GO" id="GO:0005886">
    <property type="term" value="C:plasma membrane"/>
    <property type="evidence" value="ECO:0007669"/>
    <property type="project" value="UniProtKB-SubCell"/>
</dbReference>
<feature type="transmembrane region" description="Helical" evidence="6">
    <location>
        <begin position="31"/>
        <end position="47"/>
    </location>
</feature>
<dbReference type="Gene3D" id="1.20.1740.10">
    <property type="entry name" value="Amino acid/polyamine transporter I"/>
    <property type="match status" value="1"/>
</dbReference>
<dbReference type="InterPro" id="IPR050367">
    <property type="entry name" value="APC_superfamily"/>
</dbReference>
<evidence type="ECO:0000256" key="6">
    <source>
        <dbReference type="SAM" id="Phobius"/>
    </source>
</evidence>
<dbReference type="PANTHER" id="PTHR42770">
    <property type="entry name" value="AMINO ACID TRANSPORTER-RELATED"/>
    <property type="match status" value="1"/>
</dbReference>
<evidence type="ECO:0000256" key="2">
    <source>
        <dbReference type="ARBA" id="ARBA00022475"/>
    </source>
</evidence>
<dbReference type="OMA" id="WARWMIP"/>
<reference evidence="7 8" key="1">
    <citation type="submission" date="2016-10" db="EMBL/GenBank/DDBJ databases">
        <title>Complete genome of the TMA-utilizing, human hosted archaeon Methanomethylophilus alvus Gen. nov, sp. nov., strain Mx-05, derived from a pure culture.</title>
        <authorList>
            <person name="Brugere J.-F."/>
            <person name="Ben Hania W."/>
            <person name="Chaudhary P.P."/>
            <person name="Gaci N."/>
            <person name="Borrel G."/>
            <person name="Cao Van Tuat L."/>
            <person name="Fardeau M.-L."/>
            <person name="Harris H.M.B."/>
            <person name="O'Toole P.W."/>
            <person name="Ollivier B."/>
        </authorList>
    </citation>
    <scope>NUCLEOTIDE SEQUENCE [LARGE SCALE GENOMIC DNA]</scope>
    <source>
        <strain evidence="7 8">Mx-05</strain>
    </source>
</reference>
<evidence type="ECO:0000256" key="5">
    <source>
        <dbReference type="ARBA" id="ARBA00023136"/>
    </source>
</evidence>
<proteinExistence type="predicted"/>
<feature type="transmembrane region" description="Helical" evidence="6">
    <location>
        <begin position="429"/>
        <end position="453"/>
    </location>
</feature>
<keyword evidence="3 6" id="KW-0812">Transmembrane</keyword>
<gene>
    <name evidence="7" type="ORF">BKD89_03115</name>
</gene>
<evidence type="ECO:0000256" key="1">
    <source>
        <dbReference type="ARBA" id="ARBA00004651"/>
    </source>
</evidence>
<name>A0A3G3IFZ9_9ARCH</name>
<dbReference type="GeneID" id="41321424"/>
<protein>
    <submittedName>
        <fullName evidence="7">Amino acid transporter</fullName>
    </submittedName>
</protein>